<evidence type="ECO:0000259" key="8">
    <source>
        <dbReference type="PROSITE" id="PS50928"/>
    </source>
</evidence>
<dbReference type="InterPro" id="IPR035906">
    <property type="entry name" value="MetI-like_sf"/>
</dbReference>
<evidence type="ECO:0000256" key="1">
    <source>
        <dbReference type="ARBA" id="ARBA00004651"/>
    </source>
</evidence>
<evidence type="ECO:0000256" key="4">
    <source>
        <dbReference type="ARBA" id="ARBA00022692"/>
    </source>
</evidence>
<keyword evidence="2 7" id="KW-0813">Transport</keyword>
<dbReference type="Gene3D" id="1.10.3720.10">
    <property type="entry name" value="MetI-like"/>
    <property type="match status" value="1"/>
</dbReference>
<dbReference type="Proteomes" id="UP000320216">
    <property type="component" value="Chromosome"/>
</dbReference>
<evidence type="ECO:0000256" key="5">
    <source>
        <dbReference type="ARBA" id="ARBA00022989"/>
    </source>
</evidence>
<evidence type="ECO:0000256" key="6">
    <source>
        <dbReference type="ARBA" id="ARBA00023136"/>
    </source>
</evidence>
<feature type="transmembrane region" description="Helical" evidence="7">
    <location>
        <begin position="145"/>
        <end position="169"/>
    </location>
</feature>
<dbReference type="PROSITE" id="PS50928">
    <property type="entry name" value="ABC_TM1"/>
    <property type="match status" value="1"/>
</dbReference>
<organism evidence="9 10">
    <name type="scientific">Humibacter ginsenosidimutans</name>
    <dbReference type="NCBI Taxonomy" id="2599293"/>
    <lineage>
        <taxon>Bacteria</taxon>
        <taxon>Bacillati</taxon>
        <taxon>Actinomycetota</taxon>
        <taxon>Actinomycetes</taxon>
        <taxon>Micrococcales</taxon>
        <taxon>Microbacteriaceae</taxon>
        <taxon>Humibacter</taxon>
    </lineage>
</organism>
<keyword evidence="5 7" id="KW-1133">Transmembrane helix</keyword>
<evidence type="ECO:0000313" key="9">
    <source>
        <dbReference type="EMBL" id="QDZ15833.1"/>
    </source>
</evidence>
<feature type="transmembrane region" description="Helical" evidence="7">
    <location>
        <begin position="202"/>
        <end position="224"/>
    </location>
</feature>
<comment type="similarity">
    <text evidence="7">Belongs to the binding-protein-dependent transport system permease family.</text>
</comment>
<keyword evidence="3" id="KW-1003">Cell membrane</keyword>
<dbReference type="GO" id="GO:0005886">
    <property type="term" value="C:plasma membrane"/>
    <property type="evidence" value="ECO:0007669"/>
    <property type="project" value="UniProtKB-SubCell"/>
</dbReference>
<dbReference type="InterPro" id="IPR050809">
    <property type="entry name" value="UgpAE/MalFG_permease"/>
</dbReference>
<keyword evidence="4 7" id="KW-0812">Transmembrane</keyword>
<dbReference type="AlphaFoldDB" id="A0A5B8M660"/>
<proteinExistence type="inferred from homology"/>
<evidence type="ECO:0000256" key="7">
    <source>
        <dbReference type="RuleBase" id="RU363032"/>
    </source>
</evidence>
<feature type="domain" description="ABC transmembrane type-1" evidence="8">
    <location>
        <begin position="60"/>
        <end position="278"/>
    </location>
</feature>
<dbReference type="PANTHER" id="PTHR43227">
    <property type="entry name" value="BLL4140 PROTEIN"/>
    <property type="match status" value="1"/>
</dbReference>
<reference evidence="9 10" key="1">
    <citation type="submission" date="2019-07" db="EMBL/GenBank/DDBJ databases">
        <title>Full genome sequence of Humibacter sp. WJ7-1.</title>
        <authorList>
            <person name="Im W.-T."/>
        </authorList>
    </citation>
    <scope>NUCLEOTIDE SEQUENCE [LARGE SCALE GENOMIC DNA]</scope>
    <source>
        <strain evidence="9 10">WJ7-1</strain>
    </source>
</reference>
<dbReference type="GO" id="GO:0055085">
    <property type="term" value="P:transmembrane transport"/>
    <property type="evidence" value="ECO:0007669"/>
    <property type="project" value="InterPro"/>
</dbReference>
<gene>
    <name evidence="9" type="ORF">FPZ11_14590</name>
</gene>
<keyword evidence="10" id="KW-1185">Reference proteome</keyword>
<dbReference type="RefSeq" id="WP_146321867.1">
    <property type="nucleotide sequence ID" value="NZ_CP042305.1"/>
</dbReference>
<feature type="transmembrane region" description="Helical" evidence="7">
    <location>
        <begin position="97"/>
        <end position="117"/>
    </location>
</feature>
<feature type="transmembrane region" description="Helical" evidence="7">
    <location>
        <begin position="257"/>
        <end position="277"/>
    </location>
</feature>
<sequence length="289" mass="31012">MYMPLLLPALIVYVVLFIVPALYGMTLSFASWAGLGSAFHWVGVKNYVDLFTSPVFLSSFWNTLVLTAVVGVAIFLVSCGAMIVLRSTKGHSFIRSAVFVPYIISPIAIGLSVSFLFNPKGMINTLLGLLGLDGLQRPWLAPENILQVIMVGLTWSAAGFYVVLLMSAVDAIPASLYESAQIEGANLLQQFRHITLPLTRDMISVAAVLWVIAGIKTFEIIIAFTGTAGTPPLEARSLAVEQYLRVTGGPAGGIPQLGSAAAIGVIMTAITVVLILLSRRISRREALEM</sequence>
<name>A0A5B8M660_9MICO</name>
<dbReference type="PANTHER" id="PTHR43227:SF11">
    <property type="entry name" value="BLL4140 PROTEIN"/>
    <property type="match status" value="1"/>
</dbReference>
<dbReference type="OrthoDB" id="34224at2"/>
<evidence type="ECO:0000256" key="3">
    <source>
        <dbReference type="ARBA" id="ARBA00022475"/>
    </source>
</evidence>
<dbReference type="SUPFAM" id="SSF161098">
    <property type="entry name" value="MetI-like"/>
    <property type="match status" value="1"/>
</dbReference>
<dbReference type="KEGG" id="huw:FPZ11_14590"/>
<dbReference type="CDD" id="cd06261">
    <property type="entry name" value="TM_PBP2"/>
    <property type="match status" value="1"/>
</dbReference>
<dbReference type="Pfam" id="PF00528">
    <property type="entry name" value="BPD_transp_1"/>
    <property type="match status" value="1"/>
</dbReference>
<feature type="transmembrane region" description="Helical" evidence="7">
    <location>
        <begin position="60"/>
        <end position="85"/>
    </location>
</feature>
<keyword evidence="6 7" id="KW-0472">Membrane</keyword>
<evidence type="ECO:0000313" key="10">
    <source>
        <dbReference type="Proteomes" id="UP000320216"/>
    </source>
</evidence>
<accession>A0A5B8M660</accession>
<dbReference type="InterPro" id="IPR000515">
    <property type="entry name" value="MetI-like"/>
</dbReference>
<comment type="subcellular location">
    <subcellularLocation>
        <location evidence="1 7">Cell membrane</location>
        <topology evidence="1 7">Multi-pass membrane protein</topology>
    </subcellularLocation>
</comment>
<dbReference type="EMBL" id="CP042305">
    <property type="protein sequence ID" value="QDZ15833.1"/>
    <property type="molecule type" value="Genomic_DNA"/>
</dbReference>
<protein>
    <submittedName>
        <fullName evidence="9">Sugar ABC transporter permease</fullName>
    </submittedName>
</protein>
<evidence type="ECO:0000256" key="2">
    <source>
        <dbReference type="ARBA" id="ARBA00022448"/>
    </source>
</evidence>